<comment type="caution">
    <text evidence="2">The sequence shown here is derived from an EMBL/GenBank/DDBJ whole genome shotgun (WGS) entry which is preliminary data.</text>
</comment>
<evidence type="ECO:0000313" key="2">
    <source>
        <dbReference type="EMBL" id="OWK40525.1"/>
    </source>
</evidence>
<keyword evidence="3" id="KW-1185">Reference proteome</keyword>
<dbReference type="Proteomes" id="UP000214646">
    <property type="component" value="Unassembled WGS sequence"/>
</dbReference>
<reference evidence="3" key="1">
    <citation type="submission" date="2017-06" db="EMBL/GenBank/DDBJ databases">
        <title>Genome analysis of Fimbriiglobus ruber SP5, the first member of the order Planctomycetales with confirmed chitinolytic capability.</title>
        <authorList>
            <person name="Ravin N.V."/>
            <person name="Rakitin A.L."/>
            <person name="Ivanova A.A."/>
            <person name="Beletsky A.V."/>
            <person name="Kulichevskaya I.S."/>
            <person name="Mardanov A.V."/>
            <person name="Dedysh S.N."/>
        </authorList>
    </citation>
    <scope>NUCLEOTIDE SEQUENCE [LARGE SCALE GENOMIC DNA]</scope>
    <source>
        <strain evidence="3">SP5</strain>
    </source>
</reference>
<dbReference type="EMBL" id="NIDE01000008">
    <property type="protein sequence ID" value="OWK40525.1"/>
    <property type="molecule type" value="Genomic_DNA"/>
</dbReference>
<name>A0A225DW37_9BACT</name>
<gene>
    <name evidence="2" type="ORF">FRUB_05444</name>
</gene>
<evidence type="ECO:0000313" key="3">
    <source>
        <dbReference type="Proteomes" id="UP000214646"/>
    </source>
</evidence>
<sequence>MGTKLTANPRIDVLRGPSERVKDSPAISRPASPGLHATDGPRATRVRGQLPARESFGEVSRDNRAKTSEFVLGRFFVCIMGKTPQEVMTWRPNRVS</sequence>
<protein>
    <submittedName>
        <fullName evidence="2">Uncharacterized protein</fullName>
    </submittedName>
</protein>
<proteinExistence type="predicted"/>
<evidence type="ECO:0000256" key="1">
    <source>
        <dbReference type="SAM" id="MobiDB-lite"/>
    </source>
</evidence>
<accession>A0A225DW37</accession>
<dbReference type="AlphaFoldDB" id="A0A225DW37"/>
<feature type="region of interest" description="Disordered" evidence="1">
    <location>
        <begin position="17"/>
        <end position="49"/>
    </location>
</feature>
<organism evidence="2 3">
    <name type="scientific">Fimbriiglobus ruber</name>
    <dbReference type="NCBI Taxonomy" id="1908690"/>
    <lineage>
        <taxon>Bacteria</taxon>
        <taxon>Pseudomonadati</taxon>
        <taxon>Planctomycetota</taxon>
        <taxon>Planctomycetia</taxon>
        <taxon>Gemmatales</taxon>
        <taxon>Gemmataceae</taxon>
        <taxon>Fimbriiglobus</taxon>
    </lineage>
</organism>